<dbReference type="InterPro" id="IPR011856">
    <property type="entry name" value="tRNA_endonuc-like_dom_sf"/>
</dbReference>
<dbReference type="RefSeq" id="WP_112375735.1">
    <property type="nucleotide sequence ID" value="NZ_CP069793.1"/>
</dbReference>
<accession>A0A2X2JCS7</accession>
<dbReference type="InterPro" id="IPR011335">
    <property type="entry name" value="Restrct_endonuc-II-like"/>
</dbReference>
<dbReference type="GO" id="GO:0004519">
    <property type="term" value="F:endonuclease activity"/>
    <property type="evidence" value="ECO:0007669"/>
    <property type="project" value="InterPro"/>
</dbReference>
<organism evidence="2 3">
    <name type="scientific">Sphingobacterium multivorum</name>
    <dbReference type="NCBI Taxonomy" id="28454"/>
    <lineage>
        <taxon>Bacteria</taxon>
        <taxon>Pseudomonadati</taxon>
        <taxon>Bacteroidota</taxon>
        <taxon>Sphingobacteriia</taxon>
        <taxon>Sphingobacteriales</taxon>
        <taxon>Sphingobacteriaceae</taxon>
        <taxon>Sphingobacterium</taxon>
    </lineage>
</organism>
<dbReference type="SUPFAM" id="SSF52980">
    <property type="entry name" value="Restriction endonuclease-like"/>
    <property type="match status" value="1"/>
</dbReference>
<dbReference type="Gene3D" id="3.40.1350.10">
    <property type="match status" value="1"/>
</dbReference>
<dbReference type="GeneID" id="97182031"/>
<evidence type="ECO:0000313" key="2">
    <source>
        <dbReference type="EMBL" id="SPZ92167.1"/>
    </source>
</evidence>
<dbReference type="AlphaFoldDB" id="A0A2X2JCS7"/>
<gene>
    <name evidence="2" type="ORF">NCTC11343_04216</name>
</gene>
<evidence type="ECO:0000313" key="3">
    <source>
        <dbReference type="Proteomes" id="UP000251241"/>
    </source>
</evidence>
<dbReference type="Pfam" id="PF04471">
    <property type="entry name" value="Mrr_cat"/>
    <property type="match status" value="1"/>
</dbReference>
<dbReference type="InterPro" id="IPR007560">
    <property type="entry name" value="Restrct_endonuc_IV_Mrr"/>
</dbReference>
<evidence type="ECO:0000259" key="1">
    <source>
        <dbReference type="Pfam" id="PF04471"/>
    </source>
</evidence>
<reference evidence="2 3" key="1">
    <citation type="submission" date="2018-06" db="EMBL/GenBank/DDBJ databases">
        <authorList>
            <consortium name="Pathogen Informatics"/>
            <person name="Doyle S."/>
        </authorList>
    </citation>
    <scope>NUCLEOTIDE SEQUENCE [LARGE SCALE GENOMIC DNA]</scope>
    <source>
        <strain evidence="2 3">NCTC11343</strain>
    </source>
</reference>
<proteinExistence type="predicted"/>
<name>A0A2X2JCS7_SPHMU</name>
<sequence length="275" mass="31791">MNDNKQYEIFTQEIYQSLINAQGIDTIKVEHDLKIEGRSGQKHQIDVYWEYEIAGINHKVAIECKNYNNVVSVGKVRDFYGVLSDIGNINGIMVTKEGYQKGSKEFATHYGINLKELRKPKEEDWKGRIKSIVVNMVMVIPNIKKRFIVIDEEWVKANIKLPENGDFNYSISGMADDIWILDENGGKLKNFHQLDQELPQNWKEEKDLEHTYNFENGYIEVEQFGRIKIKSIKYLYEVNTGSNEIIIDGGRTAKAILKDALDGEIKFFDKDGTIK</sequence>
<dbReference type="Proteomes" id="UP000251241">
    <property type="component" value="Unassembled WGS sequence"/>
</dbReference>
<feature type="domain" description="Restriction endonuclease type IV Mrr" evidence="1">
    <location>
        <begin position="17"/>
        <end position="114"/>
    </location>
</feature>
<protein>
    <recommendedName>
        <fullName evidence="1">Restriction endonuclease type IV Mrr domain-containing protein</fullName>
    </recommendedName>
</protein>
<dbReference type="GO" id="GO:0009307">
    <property type="term" value="P:DNA restriction-modification system"/>
    <property type="evidence" value="ECO:0007669"/>
    <property type="project" value="InterPro"/>
</dbReference>
<dbReference type="EMBL" id="UAUU01000011">
    <property type="protein sequence ID" value="SPZ92167.1"/>
    <property type="molecule type" value="Genomic_DNA"/>
</dbReference>
<dbReference type="GO" id="GO:0003677">
    <property type="term" value="F:DNA binding"/>
    <property type="evidence" value="ECO:0007669"/>
    <property type="project" value="InterPro"/>
</dbReference>